<dbReference type="EMBL" id="CAUEEQ010010857">
    <property type="protein sequence ID" value="CAJ0934829.1"/>
    <property type="molecule type" value="Genomic_DNA"/>
</dbReference>
<proteinExistence type="predicted"/>
<keyword evidence="2" id="KW-1185">Reference proteome</keyword>
<dbReference type="Proteomes" id="UP001176940">
    <property type="component" value="Unassembled WGS sequence"/>
</dbReference>
<dbReference type="PANTHER" id="PTHR35617:SF3">
    <property type="entry name" value="CORE-BINDING (CB) DOMAIN-CONTAINING PROTEIN"/>
    <property type="match status" value="1"/>
</dbReference>
<accession>A0ABN9L6W6</accession>
<comment type="caution">
    <text evidence="1">The sequence shown here is derived from an EMBL/GenBank/DDBJ whole genome shotgun (WGS) entry which is preliminary data.</text>
</comment>
<dbReference type="PANTHER" id="PTHR35617">
    <property type="entry name" value="PHAGE_INTEGRASE DOMAIN-CONTAINING PROTEIN"/>
    <property type="match status" value="1"/>
</dbReference>
<organism evidence="1 2">
    <name type="scientific">Ranitomeya imitator</name>
    <name type="common">mimic poison frog</name>
    <dbReference type="NCBI Taxonomy" id="111125"/>
    <lineage>
        <taxon>Eukaryota</taxon>
        <taxon>Metazoa</taxon>
        <taxon>Chordata</taxon>
        <taxon>Craniata</taxon>
        <taxon>Vertebrata</taxon>
        <taxon>Euteleostomi</taxon>
        <taxon>Amphibia</taxon>
        <taxon>Batrachia</taxon>
        <taxon>Anura</taxon>
        <taxon>Neobatrachia</taxon>
        <taxon>Hyloidea</taxon>
        <taxon>Dendrobatidae</taxon>
        <taxon>Dendrobatinae</taxon>
        <taxon>Ranitomeya</taxon>
    </lineage>
</organism>
<name>A0ABN9L6W6_9NEOB</name>
<protein>
    <submittedName>
        <fullName evidence="1">Uncharacterized protein</fullName>
    </submittedName>
</protein>
<sequence>MCSTSGARDNCYFLQSRVLAGRSDGGLCWMKDEGLHLQTSLLRAPRDLNLVLNYLRKDPYEPLDQADLKLVTFKTVLLLAITSARRIGEIQVLSIRDLYLRIQEDCIILKLDPAFLSKVVTDLHRHQEILWFWQEVGNTNEKEGSLHSFNIQRTILQYLKLMESWRMDSNLFIQIAGKNKGKKASKATLARWIKSPQHILRTDSAGKPQGSLAESSLSN</sequence>
<evidence type="ECO:0000313" key="2">
    <source>
        <dbReference type="Proteomes" id="UP001176940"/>
    </source>
</evidence>
<gene>
    <name evidence="1" type="ORF">RIMI_LOCUS6107932</name>
</gene>
<evidence type="ECO:0000313" key="1">
    <source>
        <dbReference type="EMBL" id="CAJ0934829.1"/>
    </source>
</evidence>
<reference evidence="1" key="1">
    <citation type="submission" date="2023-07" db="EMBL/GenBank/DDBJ databases">
        <authorList>
            <person name="Stuckert A."/>
        </authorList>
    </citation>
    <scope>NUCLEOTIDE SEQUENCE</scope>
</reference>